<sequence>MKNVLKVGLTSLLLAPWGASQAVQLNEDFSLYLTASALSDYRLFGVSQTKENPAVQGQATLFHSSGLYAGGWISNVDFEDGDYGVPANEAGTEQRAYVGYLHTFNEDLKLNVGYIQYMYPGQSSANYSERYAVLDAYGAKWQSYYSTNVFEEEVFWYNSLGYTFALPQDISLFVNYGNADYKDPLFDNFSDDSYNDWEVKVSKTMLGMDWSLSYIDTNIDDEDCAGFWGKDSYCSATAVLGVSKTF</sequence>
<dbReference type="NCBIfam" id="TIGR02001">
    <property type="entry name" value="gcw_chp"/>
    <property type="match status" value="1"/>
</dbReference>
<dbReference type="AlphaFoldDB" id="A0A7X0BT45"/>
<name>A0A7X0BT45_9PSED</name>
<dbReference type="RefSeq" id="WP_184683160.1">
    <property type="nucleotide sequence ID" value="NZ_JACHLL010000003.1"/>
</dbReference>
<dbReference type="Pfam" id="PF09694">
    <property type="entry name" value="Gcw_chp"/>
    <property type="match status" value="1"/>
</dbReference>
<evidence type="ECO:0000313" key="3">
    <source>
        <dbReference type="Proteomes" id="UP000557193"/>
    </source>
</evidence>
<feature type="signal peptide" evidence="1">
    <location>
        <begin position="1"/>
        <end position="22"/>
    </location>
</feature>
<comment type="caution">
    <text evidence="2">The sequence shown here is derived from an EMBL/GenBank/DDBJ whole genome shotgun (WGS) entry which is preliminary data.</text>
</comment>
<feature type="chain" id="PRO_5031188498" evidence="1">
    <location>
        <begin position="23"/>
        <end position="246"/>
    </location>
</feature>
<accession>A0A7X0BT45</accession>
<dbReference type="EMBL" id="JACHLL010000003">
    <property type="protein sequence ID" value="MBB6341993.1"/>
    <property type="molecule type" value="Genomic_DNA"/>
</dbReference>
<evidence type="ECO:0000313" key="2">
    <source>
        <dbReference type="EMBL" id="MBB6341993.1"/>
    </source>
</evidence>
<keyword evidence="1" id="KW-0732">Signal</keyword>
<dbReference type="Proteomes" id="UP000557193">
    <property type="component" value="Unassembled WGS sequence"/>
</dbReference>
<protein>
    <submittedName>
        <fullName evidence="2">Uncharacterized protein (TIGR02001 family)</fullName>
    </submittedName>
</protein>
<dbReference type="InterPro" id="IPR010239">
    <property type="entry name" value="CHP02001"/>
</dbReference>
<keyword evidence="3" id="KW-1185">Reference proteome</keyword>
<organism evidence="2 3">
    <name type="scientific">Pseudomonas fluvialis</name>
    <dbReference type="NCBI Taxonomy" id="1793966"/>
    <lineage>
        <taxon>Bacteria</taxon>
        <taxon>Pseudomonadati</taxon>
        <taxon>Pseudomonadota</taxon>
        <taxon>Gammaproteobacteria</taxon>
        <taxon>Pseudomonadales</taxon>
        <taxon>Pseudomonadaceae</taxon>
        <taxon>Pseudomonas</taxon>
    </lineage>
</organism>
<proteinExistence type="predicted"/>
<evidence type="ECO:0000256" key="1">
    <source>
        <dbReference type="SAM" id="SignalP"/>
    </source>
</evidence>
<gene>
    <name evidence="2" type="ORF">HNP49_002161</name>
</gene>
<reference evidence="2 3" key="1">
    <citation type="submission" date="2020-08" db="EMBL/GenBank/DDBJ databases">
        <title>Functional genomics of gut bacteria from endangered species of beetles.</title>
        <authorList>
            <person name="Carlos-Shanley C."/>
        </authorList>
    </citation>
    <scope>NUCLEOTIDE SEQUENCE [LARGE SCALE GENOMIC DNA]</scope>
    <source>
        <strain evidence="2 3">S00202</strain>
    </source>
</reference>